<evidence type="ECO:0000313" key="1">
    <source>
        <dbReference type="EMBL" id="KKN74984.1"/>
    </source>
</evidence>
<accession>A0A0F9T707</accession>
<dbReference type="EMBL" id="LAZR01000317">
    <property type="protein sequence ID" value="KKN74984.1"/>
    <property type="molecule type" value="Genomic_DNA"/>
</dbReference>
<name>A0A0F9T707_9ZZZZ</name>
<protein>
    <submittedName>
        <fullName evidence="1">Uncharacterized protein</fullName>
    </submittedName>
</protein>
<proteinExistence type="predicted"/>
<organism evidence="1">
    <name type="scientific">marine sediment metagenome</name>
    <dbReference type="NCBI Taxonomy" id="412755"/>
    <lineage>
        <taxon>unclassified sequences</taxon>
        <taxon>metagenomes</taxon>
        <taxon>ecological metagenomes</taxon>
    </lineage>
</organism>
<comment type="caution">
    <text evidence="1">The sequence shown here is derived from an EMBL/GenBank/DDBJ whole genome shotgun (WGS) entry which is preliminary data.</text>
</comment>
<sequence>MKDRYTLEREQRRMGMEDPVELAKYEALGFLLGDMDSPVESITEPPTTDDEINKLIEGVKAEYEGVPEFSMFGDPNWRVRDATIEILEWARG</sequence>
<dbReference type="AlphaFoldDB" id="A0A0F9T707"/>
<reference evidence="1" key="1">
    <citation type="journal article" date="2015" name="Nature">
        <title>Complex archaea that bridge the gap between prokaryotes and eukaryotes.</title>
        <authorList>
            <person name="Spang A."/>
            <person name="Saw J.H."/>
            <person name="Jorgensen S.L."/>
            <person name="Zaremba-Niedzwiedzka K."/>
            <person name="Martijn J."/>
            <person name="Lind A.E."/>
            <person name="van Eijk R."/>
            <person name="Schleper C."/>
            <person name="Guy L."/>
            <person name="Ettema T.J."/>
        </authorList>
    </citation>
    <scope>NUCLEOTIDE SEQUENCE</scope>
</reference>
<gene>
    <name evidence="1" type="ORF">LCGC14_0384860</name>
</gene>